<dbReference type="RefSeq" id="WP_338734208.1">
    <property type="nucleotide sequence ID" value="NZ_CP136924.1"/>
</dbReference>
<dbReference type="InterPro" id="IPR001296">
    <property type="entry name" value="Glyco_trans_1"/>
</dbReference>
<proteinExistence type="predicted"/>
<dbReference type="EMBL" id="CP136924">
    <property type="protein sequence ID" value="WXA04007.1"/>
    <property type="molecule type" value="Genomic_DNA"/>
</dbReference>
<reference evidence="2 3" key="1">
    <citation type="submission" date="2023-10" db="EMBL/GenBank/DDBJ databases">
        <title>Culture-based analysis of two novel bacteria associated with mangrove crab gills.</title>
        <authorList>
            <person name="Yang X."/>
            <person name="Garuglieri E."/>
            <person name="Van Goethem M.W."/>
            <person name="Fusi M."/>
            <person name="Marasco R."/>
            <person name="Daffonchio D.G."/>
        </authorList>
    </citation>
    <scope>NUCLEOTIDE SEQUENCE [LARGE SCALE GENOMIC DNA]</scope>
    <source>
        <strain evidence="3">UG2_2</strain>
    </source>
</reference>
<name>A0AAU6P2M5_9FLAO</name>
<evidence type="ECO:0000313" key="3">
    <source>
        <dbReference type="Proteomes" id="UP001368318"/>
    </source>
</evidence>
<dbReference type="InterPro" id="IPR050194">
    <property type="entry name" value="Glycosyltransferase_grp1"/>
</dbReference>
<dbReference type="PANTHER" id="PTHR45947:SF3">
    <property type="entry name" value="SULFOQUINOVOSYL TRANSFERASE SQD2"/>
    <property type="match status" value="1"/>
</dbReference>
<feature type="domain" description="Glycosyl transferase family 1" evidence="1">
    <location>
        <begin position="171"/>
        <end position="325"/>
    </location>
</feature>
<accession>A0AAU6P2M5</accession>
<keyword evidence="2" id="KW-0808">Transferase</keyword>
<sequence length="347" mass="39349">MKILINTPDLSLPGGVANHYKGLLPYWTEEVKYNFVGGRKGIPGFLMLPYDYLKFCLLCCFGGYNVVLLNPSLGRTAIKRDAIFLKLAKWFGKKTVVFFHGWDKMIASQIDKSPRSFVKHFNRANGLLVLANSFKKQLQQWGITKPIYLTTTKVDDILLSNFKIEDKIFNNTLLFLARIEANKGIFITIEVMKILSSQYPDLKLFIAGTGSALQKAKDQMEQLQLNNVHFFGNVSGDELVKTFTKSDIYILPTTHGEGMPTSVLEAMAFGLPVISRPVGGLNDFFEEQKMGDLIESIEPQEYANRISLLLENKERIVKMSKYNYKYAQEHFMASKVASEIESILKNI</sequence>
<dbReference type="EC" id="2.4.-.-" evidence="2"/>
<evidence type="ECO:0000313" key="2">
    <source>
        <dbReference type="EMBL" id="WXA04007.1"/>
    </source>
</evidence>
<dbReference type="PANTHER" id="PTHR45947">
    <property type="entry name" value="SULFOQUINOVOSYL TRANSFERASE SQD2"/>
    <property type="match status" value="1"/>
</dbReference>
<keyword evidence="2" id="KW-0328">Glycosyltransferase</keyword>
<organism evidence="2 3">
    <name type="scientific">Mangrovimonas cancribranchiae</name>
    <dbReference type="NCBI Taxonomy" id="3080055"/>
    <lineage>
        <taxon>Bacteria</taxon>
        <taxon>Pseudomonadati</taxon>
        <taxon>Bacteroidota</taxon>
        <taxon>Flavobacteriia</taxon>
        <taxon>Flavobacteriales</taxon>
        <taxon>Flavobacteriaceae</taxon>
        <taxon>Mangrovimonas</taxon>
    </lineage>
</organism>
<gene>
    <name evidence="2" type="ORF">R3L16_05820</name>
</gene>
<evidence type="ECO:0000259" key="1">
    <source>
        <dbReference type="Pfam" id="PF00534"/>
    </source>
</evidence>
<protein>
    <submittedName>
        <fullName evidence="2">Glycosyltransferase family 4 protein</fullName>
        <ecNumber evidence="2">2.4.-.-</ecNumber>
    </submittedName>
</protein>
<keyword evidence="3" id="KW-1185">Reference proteome</keyword>
<dbReference type="Proteomes" id="UP001368318">
    <property type="component" value="Chromosome"/>
</dbReference>
<dbReference type="GO" id="GO:0016757">
    <property type="term" value="F:glycosyltransferase activity"/>
    <property type="evidence" value="ECO:0007669"/>
    <property type="project" value="UniProtKB-KW"/>
</dbReference>
<dbReference type="CDD" id="cd03801">
    <property type="entry name" value="GT4_PimA-like"/>
    <property type="match status" value="1"/>
</dbReference>
<dbReference type="Pfam" id="PF00534">
    <property type="entry name" value="Glycos_transf_1"/>
    <property type="match status" value="1"/>
</dbReference>
<dbReference type="SUPFAM" id="SSF53756">
    <property type="entry name" value="UDP-Glycosyltransferase/glycogen phosphorylase"/>
    <property type="match status" value="1"/>
</dbReference>
<dbReference type="Gene3D" id="3.40.50.2000">
    <property type="entry name" value="Glycogen Phosphorylase B"/>
    <property type="match status" value="2"/>
</dbReference>
<dbReference type="AlphaFoldDB" id="A0AAU6P2M5"/>